<comment type="caution">
    <text evidence="1">The sequence shown here is derived from an EMBL/GenBank/DDBJ whole genome shotgun (WGS) entry which is preliminary data.</text>
</comment>
<accession>A0AAJ1BGI9</accession>
<dbReference type="AlphaFoldDB" id="A0AAJ1BGI9"/>
<gene>
    <name evidence="1" type="ORF">MJ923_07890</name>
</gene>
<organism evidence="1 2">
    <name type="scientific">Shewanella zhuhaiensis</name>
    <dbReference type="NCBI Taxonomy" id="2919576"/>
    <lineage>
        <taxon>Bacteria</taxon>
        <taxon>Pseudomonadati</taxon>
        <taxon>Pseudomonadota</taxon>
        <taxon>Gammaproteobacteria</taxon>
        <taxon>Alteromonadales</taxon>
        <taxon>Shewanellaceae</taxon>
        <taxon>Shewanella</taxon>
    </lineage>
</organism>
<keyword evidence="2" id="KW-1185">Reference proteome</keyword>
<reference evidence="1 2" key="1">
    <citation type="submission" date="2022-02" db="EMBL/GenBank/DDBJ databases">
        <title>The genome sequence of Shewanella sp. 3B26.</title>
        <authorList>
            <person name="Du J."/>
        </authorList>
    </citation>
    <scope>NUCLEOTIDE SEQUENCE [LARGE SCALE GENOMIC DNA]</scope>
    <source>
        <strain evidence="1 2">3B26</strain>
    </source>
</reference>
<evidence type="ECO:0000313" key="1">
    <source>
        <dbReference type="EMBL" id="MCH4294225.1"/>
    </source>
</evidence>
<protein>
    <submittedName>
        <fullName evidence="1">Uncharacterized protein</fullName>
    </submittedName>
</protein>
<evidence type="ECO:0000313" key="2">
    <source>
        <dbReference type="Proteomes" id="UP001297581"/>
    </source>
</evidence>
<dbReference type="Proteomes" id="UP001297581">
    <property type="component" value="Unassembled WGS sequence"/>
</dbReference>
<dbReference type="RefSeq" id="WP_240590616.1">
    <property type="nucleotide sequence ID" value="NZ_JAKUDL010000002.1"/>
</dbReference>
<proteinExistence type="predicted"/>
<sequence length="241" mass="25112">MLEIESYTGAGIVYVAGRDVGFASSVNISIETDTQELQSNRPGGGLADSVSRIKNVKLKMTLNTFSNANMALALRGKVEVLAAEAQQPETLTAILDGLAETSYMLDPTKAVTVTNDAGDETYVEGVDYVASAAGIRALSDGGITEGQPIKVTGTSLAGNALEALVESGVTVPVTVDGVNDSTGKPFVITFYLWKPSPTAGLDVLSTNFGSFDIEGAVLANPNIVASGKSKFFRRRAASVRV</sequence>
<name>A0AAJ1BGI9_9GAMM</name>
<dbReference type="EMBL" id="JAKUDL010000002">
    <property type="protein sequence ID" value="MCH4294225.1"/>
    <property type="molecule type" value="Genomic_DNA"/>
</dbReference>